<dbReference type="EMBL" id="UYSL01002906">
    <property type="protein sequence ID" value="VDL66093.1"/>
    <property type="molecule type" value="Genomic_DNA"/>
</dbReference>
<evidence type="ECO:0000313" key="2">
    <source>
        <dbReference type="Proteomes" id="UP000271162"/>
    </source>
</evidence>
<evidence type="ECO:0000313" key="3">
    <source>
        <dbReference type="WBParaSite" id="NBR_0000250301-mRNA-1"/>
    </source>
</evidence>
<organism evidence="3">
    <name type="scientific">Nippostrongylus brasiliensis</name>
    <name type="common">Rat hookworm</name>
    <dbReference type="NCBI Taxonomy" id="27835"/>
    <lineage>
        <taxon>Eukaryota</taxon>
        <taxon>Metazoa</taxon>
        <taxon>Ecdysozoa</taxon>
        <taxon>Nematoda</taxon>
        <taxon>Chromadorea</taxon>
        <taxon>Rhabditida</taxon>
        <taxon>Rhabditina</taxon>
        <taxon>Rhabditomorpha</taxon>
        <taxon>Strongyloidea</taxon>
        <taxon>Heligmosomidae</taxon>
        <taxon>Nippostrongylus</taxon>
    </lineage>
</organism>
<dbReference type="AlphaFoldDB" id="A0A0N4XJ01"/>
<reference evidence="1 2" key="2">
    <citation type="submission" date="2018-11" db="EMBL/GenBank/DDBJ databases">
        <authorList>
            <consortium name="Pathogen Informatics"/>
        </authorList>
    </citation>
    <scope>NUCLEOTIDE SEQUENCE [LARGE SCALE GENOMIC DNA]</scope>
</reference>
<protein>
    <submittedName>
        <fullName evidence="1 3">Uncharacterized protein</fullName>
    </submittedName>
</protein>
<proteinExistence type="predicted"/>
<gene>
    <name evidence="1" type="ORF">NBR_LOCUS2504</name>
</gene>
<reference evidence="3" key="1">
    <citation type="submission" date="2017-02" db="UniProtKB">
        <authorList>
            <consortium name="WormBaseParasite"/>
        </authorList>
    </citation>
    <scope>IDENTIFICATION</scope>
</reference>
<sequence>MSIVPSSRQKMLSLSPFEVGPVKHYTLLLHSYRIVLYTYVPFRVCVVRTFVTTVTTTTASPMAFTSDTKAIRSCPPGLMTNT</sequence>
<name>A0A0N4XJ01_NIPBR</name>
<keyword evidence="2" id="KW-1185">Reference proteome</keyword>
<dbReference type="WBParaSite" id="NBR_0000250301-mRNA-1">
    <property type="protein sequence ID" value="NBR_0000250301-mRNA-1"/>
    <property type="gene ID" value="NBR_0000250301"/>
</dbReference>
<dbReference type="Proteomes" id="UP000271162">
    <property type="component" value="Unassembled WGS sequence"/>
</dbReference>
<evidence type="ECO:0000313" key="1">
    <source>
        <dbReference type="EMBL" id="VDL66093.1"/>
    </source>
</evidence>
<accession>A0A0N4XJ01</accession>